<dbReference type="RefSeq" id="WP_005026620.1">
    <property type="nucleotide sequence ID" value="NZ_KE150238.1"/>
</dbReference>
<dbReference type="GO" id="GO:0005886">
    <property type="term" value="C:plasma membrane"/>
    <property type="evidence" value="ECO:0007669"/>
    <property type="project" value="TreeGrafter"/>
</dbReference>
<dbReference type="OrthoDB" id="4394845at2"/>
<protein>
    <recommendedName>
        <fullName evidence="4">DMSO reductase anchor subunit (DmsC)</fullName>
    </recommendedName>
</protein>
<keyword evidence="1" id="KW-0472">Membrane</keyword>
<dbReference type="GeneID" id="78086556"/>
<feature type="transmembrane region" description="Helical" evidence="1">
    <location>
        <begin position="238"/>
        <end position="260"/>
    </location>
</feature>
<feature type="transmembrane region" description="Helical" evidence="1">
    <location>
        <begin position="165"/>
        <end position="188"/>
    </location>
</feature>
<evidence type="ECO:0000256" key="1">
    <source>
        <dbReference type="SAM" id="Phobius"/>
    </source>
</evidence>
<evidence type="ECO:0008006" key="4">
    <source>
        <dbReference type="Google" id="ProtNLM"/>
    </source>
</evidence>
<dbReference type="PANTHER" id="PTHR38095">
    <property type="entry name" value="ANAEROBIC DIMETHYL SULFOXIDE REDUCTASE CHAIN YNFH"/>
    <property type="match status" value="1"/>
</dbReference>
<dbReference type="Pfam" id="PF04976">
    <property type="entry name" value="DmsC"/>
    <property type="match status" value="1"/>
</dbReference>
<reference evidence="2 3" key="2">
    <citation type="submission" date="2013-04" db="EMBL/GenBank/DDBJ databases">
        <title>The Genome Sequence of Bilophila wadsworthia 3_1_6.</title>
        <authorList>
            <consortium name="The Broad Institute Genomics Platform"/>
            <person name="Earl A."/>
            <person name="Ward D."/>
            <person name="Feldgarden M."/>
            <person name="Gevers D."/>
            <person name="Sibley C."/>
            <person name="Strauss J."/>
            <person name="Allen-Vercoe E."/>
            <person name="Walker B."/>
            <person name="Young S."/>
            <person name="Zeng Q."/>
            <person name="Gargeya S."/>
            <person name="Fitzgerald M."/>
            <person name="Haas B."/>
            <person name="Abouelleil A."/>
            <person name="Allen A.W."/>
            <person name="Alvarado L."/>
            <person name="Arachchi H.M."/>
            <person name="Berlin A.M."/>
            <person name="Chapman S.B."/>
            <person name="Gainer-Dewar J."/>
            <person name="Goldberg J."/>
            <person name="Griggs A."/>
            <person name="Gujja S."/>
            <person name="Hansen M."/>
            <person name="Howarth C."/>
            <person name="Imamovic A."/>
            <person name="Ireland A."/>
            <person name="Larimer J."/>
            <person name="McCowan C."/>
            <person name="Murphy C."/>
            <person name="Pearson M."/>
            <person name="Poon T.W."/>
            <person name="Priest M."/>
            <person name="Roberts A."/>
            <person name="Saif S."/>
            <person name="Shea T."/>
            <person name="Sisk P."/>
            <person name="Sykes S."/>
            <person name="Wortman J."/>
            <person name="Nusbaum C."/>
            <person name="Birren B."/>
        </authorList>
    </citation>
    <scope>NUCLEOTIDE SEQUENCE [LARGE SCALE GENOMIC DNA]</scope>
    <source>
        <strain evidence="2 3">3_1_6</strain>
    </source>
</reference>
<feature type="transmembrane region" description="Helical" evidence="1">
    <location>
        <begin position="101"/>
        <end position="119"/>
    </location>
</feature>
<feature type="transmembrane region" description="Helical" evidence="1">
    <location>
        <begin position="38"/>
        <end position="56"/>
    </location>
</feature>
<comment type="caution">
    <text evidence="2">The sequence shown here is derived from an EMBL/GenBank/DDBJ whole genome shotgun (WGS) entry which is preliminary data.</text>
</comment>
<dbReference type="GO" id="GO:0009389">
    <property type="term" value="F:dimethyl sulfoxide reductase activity"/>
    <property type="evidence" value="ECO:0007669"/>
    <property type="project" value="TreeGrafter"/>
</dbReference>
<name>E5Y5H1_BILW3</name>
<accession>E5Y5H1</accession>
<dbReference type="PANTHER" id="PTHR38095:SF1">
    <property type="entry name" value="ANAEROBIC DIMETHYL SULFOXIDE REDUCTASE CHAIN YNFH"/>
    <property type="match status" value="1"/>
</dbReference>
<sequence length="269" mass="29648">MHGYWSLVIFTLLGQAAAGMLILSFFSRTADTSRAKAWAACILLGVGALASLEHLSDPTVSFYTITNVGTSWLSREILFVGLFGAGLLLWLITLNAWARRLAAILGLAFVYVMSRVYTIPTVPFWNSLFTYWLFLATSLLLGSSLLLFMDALAARKDPEKKATLLLGWYPVFIVLAFILQMLVIPLQLLLAQSPFSTYLLAWHLTLLLFGAALGPLLLIRNGVNEMLPGACRTCPCPLWIRAGIILLLIVAGEVCGRALFYSGYTWFGM</sequence>
<dbReference type="eggNOG" id="COG3302">
    <property type="taxonomic scope" value="Bacteria"/>
</dbReference>
<organism evidence="2 3">
    <name type="scientific">Bilophila wadsworthia (strain 3_1_6)</name>
    <dbReference type="NCBI Taxonomy" id="563192"/>
    <lineage>
        <taxon>Bacteria</taxon>
        <taxon>Pseudomonadati</taxon>
        <taxon>Thermodesulfobacteriota</taxon>
        <taxon>Desulfovibrionia</taxon>
        <taxon>Desulfovibrionales</taxon>
        <taxon>Desulfovibrionaceae</taxon>
        <taxon>Bilophila</taxon>
    </lineage>
</organism>
<gene>
    <name evidence="2" type="ORF">HMPREF0179_01434</name>
</gene>
<dbReference type="AlphaFoldDB" id="E5Y5H1"/>
<feature type="transmembrane region" description="Helical" evidence="1">
    <location>
        <begin position="76"/>
        <end position="94"/>
    </location>
</feature>
<dbReference type="HOGENOM" id="CLU_064909_2_0_7"/>
<evidence type="ECO:0000313" key="3">
    <source>
        <dbReference type="Proteomes" id="UP000006034"/>
    </source>
</evidence>
<dbReference type="GO" id="GO:0009390">
    <property type="term" value="C:dimethyl sulfoxide reductase complex"/>
    <property type="evidence" value="ECO:0007669"/>
    <property type="project" value="TreeGrafter"/>
</dbReference>
<feature type="transmembrane region" description="Helical" evidence="1">
    <location>
        <begin position="6"/>
        <end position="26"/>
    </location>
</feature>
<feature type="transmembrane region" description="Helical" evidence="1">
    <location>
        <begin position="200"/>
        <end position="218"/>
    </location>
</feature>
<dbReference type="InterPro" id="IPR007059">
    <property type="entry name" value="DmsC"/>
</dbReference>
<dbReference type="EMBL" id="ADCP02000001">
    <property type="protein sequence ID" value="EFV44696.1"/>
    <property type="molecule type" value="Genomic_DNA"/>
</dbReference>
<dbReference type="STRING" id="563192.HMPREF0179_01434"/>
<keyword evidence="1" id="KW-0812">Transmembrane</keyword>
<evidence type="ECO:0000313" key="2">
    <source>
        <dbReference type="EMBL" id="EFV44696.1"/>
    </source>
</evidence>
<dbReference type="Proteomes" id="UP000006034">
    <property type="component" value="Unassembled WGS sequence"/>
</dbReference>
<feature type="transmembrane region" description="Helical" evidence="1">
    <location>
        <begin position="131"/>
        <end position="153"/>
    </location>
</feature>
<keyword evidence="1" id="KW-1133">Transmembrane helix</keyword>
<proteinExistence type="predicted"/>
<keyword evidence="3" id="KW-1185">Reference proteome</keyword>
<dbReference type="GO" id="GO:0019645">
    <property type="term" value="P:anaerobic electron transport chain"/>
    <property type="evidence" value="ECO:0007669"/>
    <property type="project" value="InterPro"/>
</dbReference>
<reference evidence="2 3" key="1">
    <citation type="submission" date="2010-10" db="EMBL/GenBank/DDBJ databases">
        <authorList>
            <consortium name="The Broad Institute Genome Sequencing Platform"/>
            <person name="Ward D."/>
            <person name="Earl A."/>
            <person name="Feldgarden M."/>
            <person name="Young S.K."/>
            <person name="Gargeya S."/>
            <person name="Zeng Q."/>
            <person name="Alvarado L."/>
            <person name="Berlin A."/>
            <person name="Bochicchio J."/>
            <person name="Chapman S.B."/>
            <person name="Chen Z."/>
            <person name="Freedman E."/>
            <person name="Gellesch M."/>
            <person name="Goldberg J."/>
            <person name="Griggs A."/>
            <person name="Gujja S."/>
            <person name="Heilman E."/>
            <person name="Heiman D."/>
            <person name="Howarth C."/>
            <person name="Mehta T."/>
            <person name="Neiman D."/>
            <person name="Pearson M."/>
            <person name="Roberts A."/>
            <person name="Saif S."/>
            <person name="Shea T."/>
            <person name="Shenoy N."/>
            <person name="Sisk P."/>
            <person name="Stolte C."/>
            <person name="Sykes S."/>
            <person name="White J."/>
            <person name="Yandava C."/>
            <person name="Allen-Vercoe E."/>
            <person name="Sibley C."/>
            <person name="Ambrose C.E."/>
            <person name="Strauss J."/>
            <person name="Daigneault M."/>
            <person name="Haas B."/>
            <person name="Nusbaum C."/>
            <person name="Birren B."/>
        </authorList>
    </citation>
    <scope>NUCLEOTIDE SEQUENCE [LARGE SCALE GENOMIC DNA]</scope>
    <source>
        <strain evidence="2 3">3_1_6</strain>
    </source>
</reference>